<name>A0A4Y4DL03_GLUUR</name>
<dbReference type="InterPro" id="IPR026956">
    <property type="entry name" value="D-ser_dehydrat-like_dom"/>
</dbReference>
<evidence type="ECO:0000313" key="5">
    <source>
        <dbReference type="Proteomes" id="UP000316612"/>
    </source>
</evidence>
<dbReference type="SUPFAM" id="SSF51419">
    <property type="entry name" value="PLP-binding barrel"/>
    <property type="match status" value="1"/>
</dbReference>
<dbReference type="SMART" id="SM01119">
    <property type="entry name" value="D-ser_dehydrat"/>
    <property type="match status" value="1"/>
</dbReference>
<dbReference type="Pfam" id="PF01168">
    <property type="entry name" value="Ala_racemase_N"/>
    <property type="match status" value="1"/>
</dbReference>
<protein>
    <recommendedName>
        <fullName evidence="3">D-serine dehydratase-like domain-containing protein</fullName>
    </recommendedName>
</protein>
<gene>
    <name evidence="4" type="ORF">AUR04nite_15240</name>
</gene>
<keyword evidence="2" id="KW-0456">Lyase</keyword>
<evidence type="ECO:0000259" key="3">
    <source>
        <dbReference type="SMART" id="SM01119"/>
    </source>
</evidence>
<accession>A0A4Y4DL03</accession>
<dbReference type="InterPro" id="IPR042208">
    <property type="entry name" value="D-ser_dehydrat-like_sf"/>
</dbReference>
<dbReference type="Pfam" id="PF14031">
    <property type="entry name" value="D-ser_dehydrat"/>
    <property type="match status" value="1"/>
</dbReference>
<feature type="domain" description="D-serine dehydratase-like" evidence="3">
    <location>
        <begin position="264"/>
        <end position="362"/>
    </location>
</feature>
<dbReference type="InterPro" id="IPR001608">
    <property type="entry name" value="Ala_racemase_N"/>
</dbReference>
<dbReference type="InterPro" id="IPR029066">
    <property type="entry name" value="PLP-binding_barrel"/>
</dbReference>
<dbReference type="EMBL" id="BJNY01000007">
    <property type="protein sequence ID" value="GED05992.1"/>
    <property type="molecule type" value="Genomic_DNA"/>
</dbReference>
<dbReference type="Gene3D" id="3.20.20.10">
    <property type="entry name" value="Alanine racemase"/>
    <property type="match status" value="1"/>
</dbReference>
<dbReference type="Gene3D" id="2.40.37.20">
    <property type="entry name" value="D-serine dehydratase-like domain"/>
    <property type="match status" value="1"/>
</dbReference>
<sequence length="379" mass="40609">MRRGAQLSDEKVAVGTIPAGINTPEILIDVAKLEKNIARVAQRVAGQGLKLRPHSKTHKMHEVAQRQLDAGASGLTVATVGEALSFALHGVPKIFIAYPLWINESSAARIIELMKRAKLSIGTDSVAAVQQAAKMLGEKAAKVKLMIEIDSGHHRSGVSPAQAVEIAGAARDLGLRVHGVFTFPGHSYAPEAMDSAINDEHKALAEAACLLREAGHNIKRISGGSTPTAELSDSSVLTEVRPGVYVFGDAQQYELGRTKWEDIALSVATTVVSRHEGDGQIPRRIVVDAGSKVLGADRPAWASGFGRVVECPEARITALSEHHATVQWPENRELPAHGTVLRVIPNHVCIAVNLVDSVLAVHPDDTVERWDVASRGMNY</sequence>
<proteinExistence type="inferred from homology"/>
<dbReference type="GO" id="GO:0008721">
    <property type="term" value="F:D-serine ammonia-lyase activity"/>
    <property type="evidence" value="ECO:0007669"/>
    <property type="project" value="TreeGrafter"/>
</dbReference>
<dbReference type="InterPro" id="IPR051466">
    <property type="entry name" value="D-amino_acid_metab_enzyme"/>
</dbReference>
<comment type="similarity">
    <text evidence="1">Belongs to the DSD1 family.</text>
</comment>
<dbReference type="AlphaFoldDB" id="A0A4Y4DL03"/>
<dbReference type="GO" id="GO:0036088">
    <property type="term" value="P:D-serine catabolic process"/>
    <property type="evidence" value="ECO:0007669"/>
    <property type="project" value="TreeGrafter"/>
</dbReference>
<organism evidence="4 5">
    <name type="scientific">Glutamicibacter uratoxydans</name>
    <name type="common">Arthrobacter uratoxydans</name>
    <dbReference type="NCBI Taxonomy" id="43667"/>
    <lineage>
        <taxon>Bacteria</taxon>
        <taxon>Bacillati</taxon>
        <taxon>Actinomycetota</taxon>
        <taxon>Actinomycetes</taxon>
        <taxon>Micrococcales</taxon>
        <taxon>Micrococcaceae</taxon>
        <taxon>Glutamicibacter</taxon>
    </lineage>
</organism>
<dbReference type="PANTHER" id="PTHR28004">
    <property type="entry name" value="ZGC:162816-RELATED"/>
    <property type="match status" value="1"/>
</dbReference>
<evidence type="ECO:0000256" key="1">
    <source>
        <dbReference type="ARBA" id="ARBA00005323"/>
    </source>
</evidence>
<dbReference type="Proteomes" id="UP000316612">
    <property type="component" value="Unassembled WGS sequence"/>
</dbReference>
<reference evidence="4 5" key="1">
    <citation type="submission" date="2019-06" db="EMBL/GenBank/DDBJ databases">
        <title>Whole genome shotgun sequence of Glutamicibacter uratoxydans NBRC 15515.</title>
        <authorList>
            <person name="Hosoyama A."/>
            <person name="Uohara A."/>
            <person name="Ohji S."/>
            <person name="Ichikawa N."/>
        </authorList>
    </citation>
    <scope>NUCLEOTIDE SEQUENCE [LARGE SCALE GENOMIC DNA]</scope>
    <source>
        <strain evidence="4 5">NBRC 15515</strain>
    </source>
</reference>
<dbReference type="PANTHER" id="PTHR28004:SF2">
    <property type="entry name" value="D-SERINE DEHYDRATASE"/>
    <property type="match status" value="1"/>
</dbReference>
<keyword evidence="5" id="KW-1185">Reference proteome</keyword>
<evidence type="ECO:0000256" key="2">
    <source>
        <dbReference type="ARBA" id="ARBA00023239"/>
    </source>
</evidence>
<comment type="caution">
    <text evidence="4">The sequence shown here is derived from an EMBL/GenBank/DDBJ whole genome shotgun (WGS) entry which is preliminary data.</text>
</comment>
<evidence type="ECO:0000313" key="4">
    <source>
        <dbReference type="EMBL" id="GED05992.1"/>
    </source>
</evidence>